<accession>A0ACA9KX90</accession>
<name>A0ACA9KX90_9GLOM</name>
<sequence length="83" mass="9561">NSESKITKLGLEYTLQYLDNNENIINTKSIIKKFRSKISMEAVEIFEREKKKQQKSIAAWSNLFIKLMSGFSPSHLNISKSHG</sequence>
<evidence type="ECO:0000313" key="2">
    <source>
        <dbReference type="Proteomes" id="UP000789920"/>
    </source>
</evidence>
<proteinExistence type="predicted"/>
<protein>
    <submittedName>
        <fullName evidence="1">18816_t:CDS:1</fullName>
    </submittedName>
</protein>
<organism evidence="1 2">
    <name type="scientific">Racocetra persica</name>
    <dbReference type="NCBI Taxonomy" id="160502"/>
    <lineage>
        <taxon>Eukaryota</taxon>
        <taxon>Fungi</taxon>
        <taxon>Fungi incertae sedis</taxon>
        <taxon>Mucoromycota</taxon>
        <taxon>Glomeromycotina</taxon>
        <taxon>Glomeromycetes</taxon>
        <taxon>Diversisporales</taxon>
        <taxon>Gigasporaceae</taxon>
        <taxon>Racocetra</taxon>
    </lineage>
</organism>
<comment type="caution">
    <text evidence="1">The sequence shown here is derived from an EMBL/GenBank/DDBJ whole genome shotgun (WGS) entry which is preliminary data.</text>
</comment>
<keyword evidence="2" id="KW-1185">Reference proteome</keyword>
<gene>
    <name evidence="1" type="ORF">RPERSI_LOCUS1566</name>
</gene>
<dbReference type="Proteomes" id="UP000789920">
    <property type="component" value="Unassembled WGS sequence"/>
</dbReference>
<dbReference type="EMBL" id="CAJVQC010001477">
    <property type="protein sequence ID" value="CAG8495093.1"/>
    <property type="molecule type" value="Genomic_DNA"/>
</dbReference>
<evidence type="ECO:0000313" key="1">
    <source>
        <dbReference type="EMBL" id="CAG8495093.1"/>
    </source>
</evidence>
<reference evidence="1" key="1">
    <citation type="submission" date="2021-06" db="EMBL/GenBank/DDBJ databases">
        <authorList>
            <person name="Kallberg Y."/>
            <person name="Tangrot J."/>
            <person name="Rosling A."/>
        </authorList>
    </citation>
    <scope>NUCLEOTIDE SEQUENCE</scope>
    <source>
        <strain evidence="1">MA461A</strain>
    </source>
</reference>
<feature type="non-terminal residue" evidence="1">
    <location>
        <position position="1"/>
    </location>
</feature>